<dbReference type="Proteomes" id="UP001186944">
    <property type="component" value="Unassembled WGS sequence"/>
</dbReference>
<evidence type="ECO:0000259" key="8">
    <source>
        <dbReference type="Pfam" id="PF00149"/>
    </source>
</evidence>
<comment type="caution">
    <text evidence="9">The sequence shown here is derived from an EMBL/GenBank/DDBJ whole genome shotgun (WGS) entry which is preliminary data.</text>
</comment>
<dbReference type="InterPro" id="IPR024927">
    <property type="entry name" value="Acid_PPase"/>
</dbReference>
<dbReference type="InterPro" id="IPR029052">
    <property type="entry name" value="Metallo-depent_PP-like"/>
</dbReference>
<dbReference type="AlphaFoldDB" id="A0AA89BXY6"/>
<proteinExistence type="predicted"/>
<dbReference type="CDD" id="cd07378">
    <property type="entry name" value="MPP_ACP5"/>
    <property type="match status" value="1"/>
</dbReference>
<evidence type="ECO:0000256" key="5">
    <source>
        <dbReference type="ARBA" id="ARBA00022801"/>
    </source>
</evidence>
<keyword evidence="4" id="KW-0732">Signal</keyword>
<feature type="non-terminal residue" evidence="9">
    <location>
        <position position="1"/>
    </location>
</feature>
<dbReference type="GO" id="GO:0045453">
    <property type="term" value="P:bone resorption"/>
    <property type="evidence" value="ECO:0007669"/>
    <property type="project" value="TreeGrafter"/>
</dbReference>
<reference evidence="9" key="1">
    <citation type="submission" date="2019-08" db="EMBL/GenBank/DDBJ databases">
        <title>The improved chromosome-level genome for the pearl oyster Pinctada fucata martensii using PacBio sequencing and Hi-C.</title>
        <authorList>
            <person name="Zheng Z."/>
        </authorList>
    </citation>
    <scope>NUCLEOTIDE SEQUENCE</scope>
    <source>
        <strain evidence="9">ZZ-2019</strain>
        <tissue evidence="9">Adductor muscle</tissue>
    </source>
</reference>
<dbReference type="EMBL" id="VSWD01000010">
    <property type="protein sequence ID" value="KAK3091693.1"/>
    <property type="molecule type" value="Genomic_DNA"/>
</dbReference>
<protein>
    <recommendedName>
        <fullName evidence="3">Tartrate-resistant acid phosphatase type 5</fullName>
        <ecNumber evidence="2">3.1.3.2</ecNumber>
    </recommendedName>
    <alternativeName>
        <fullName evidence="7">Tartrate-resistant acid ATPase</fullName>
    </alternativeName>
    <alternativeName>
        <fullName evidence="6">Type 5 acid phosphatase</fullName>
    </alternativeName>
</protein>
<dbReference type="InterPro" id="IPR004843">
    <property type="entry name" value="Calcineurin-like_PHP"/>
</dbReference>
<evidence type="ECO:0000313" key="10">
    <source>
        <dbReference type="Proteomes" id="UP001186944"/>
    </source>
</evidence>
<dbReference type="GO" id="GO:0003993">
    <property type="term" value="F:acid phosphatase activity"/>
    <property type="evidence" value="ECO:0007669"/>
    <property type="project" value="UniProtKB-EC"/>
</dbReference>
<keyword evidence="10" id="KW-1185">Reference proteome</keyword>
<dbReference type="EC" id="3.1.3.2" evidence="2"/>
<comment type="catalytic activity">
    <reaction evidence="1">
        <text>a phosphate monoester + H2O = an alcohol + phosphate</text>
        <dbReference type="Rhea" id="RHEA:15017"/>
        <dbReference type="ChEBI" id="CHEBI:15377"/>
        <dbReference type="ChEBI" id="CHEBI:30879"/>
        <dbReference type="ChEBI" id="CHEBI:43474"/>
        <dbReference type="ChEBI" id="CHEBI:67140"/>
        <dbReference type="EC" id="3.1.3.2"/>
    </reaction>
</comment>
<name>A0AA89BXY6_PINIB</name>
<evidence type="ECO:0000256" key="7">
    <source>
        <dbReference type="ARBA" id="ARBA00031589"/>
    </source>
</evidence>
<dbReference type="Pfam" id="PF00149">
    <property type="entry name" value="Metallophos"/>
    <property type="match status" value="1"/>
</dbReference>
<dbReference type="PANTHER" id="PTHR10161:SF14">
    <property type="entry name" value="TARTRATE-RESISTANT ACID PHOSPHATASE TYPE 5"/>
    <property type="match status" value="1"/>
</dbReference>
<dbReference type="Gene3D" id="3.60.21.10">
    <property type="match status" value="1"/>
</dbReference>
<dbReference type="SUPFAM" id="SSF56300">
    <property type="entry name" value="Metallo-dependent phosphatases"/>
    <property type="match status" value="1"/>
</dbReference>
<feature type="domain" description="Calcineurin-like phosphoesterase" evidence="8">
    <location>
        <begin position="20"/>
        <end position="204"/>
    </location>
</feature>
<organism evidence="9 10">
    <name type="scientific">Pinctada imbricata</name>
    <name type="common">Atlantic pearl-oyster</name>
    <name type="synonym">Pinctada martensii</name>
    <dbReference type="NCBI Taxonomy" id="66713"/>
    <lineage>
        <taxon>Eukaryota</taxon>
        <taxon>Metazoa</taxon>
        <taxon>Spiralia</taxon>
        <taxon>Lophotrochozoa</taxon>
        <taxon>Mollusca</taxon>
        <taxon>Bivalvia</taxon>
        <taxon>Autobranchia</taxon>
        <taxon>Pteriomorphia</taxon>
        <taxon>Pterioida</taxon>
        <taxon>Pterioidea</taxon>
        <taxon>Pteriidae</taxon>
        <taxon>Pinctada</taxon>
    </lineage>
</organism>
<dbReference type="PANTHER" id="PTHR10161">
    <property type="entry name" value="TARTRATE-RESISTANT ACID PHOSPHATASE TYPE 5"/>
    <property type="match status" value="1"/>
</dbReference>
<keyword evidence="5" id="KW-0378">Hydrolase</keyword>
<evidence type="ECO:0000256" key="1">
    <source>
        <dbReference type="ARBA" id="ARBA00000032"/>
    </source>
</evidence>
<gene>
    <name evidence="9" type="ORF">FSP39_021927</name>
</gene>
<evidence type="ECO:0000313" key="9">
    <source>
        <dbReference type="EMBL" id="KAK3091693.1"/>
    </source>
</evidence>
<evidence type="ECO:0000256" key="3">
    <source>
        <dbReference type="ARBA" id="ARBA00015822"/>
    </source>
</evidence>
<accession>A0AA89BXY6</accession>
<sequence>LIYMYDMIFFTTACLSVDSLKFLVLGDWGGLPTYPYHTSIETGVAKQMGMVADKYQSEFILALGDNFYYDGVKDVNDHRFKETYEDVFTAKSLYIPWYLVAGNHDHNGNVSAQIAYSKKSNRWKYPDYYYSMSYDVPGGKKAEFVMIDTVLLCGNTGHDFLNNQPQGPDNLGVADAQWDWINKQLQTSSADYLIVAGHFPVYSIAEHGPTKC</sequence>
<evidence type="ECO:0000256" key="6">
    <source>
        <dbReference type="ARBA" id="ARBA00029999"/>
    </source>
</evidence>
<evidence type="ECO:0000256" key="4">
    <source>
        <dbReference type="ARBA" id="ARBA00022729"/>
    </source>
</evidence>
<dbReference type="InterPro" id="IPR051558">
    <property type="entry name" value="Metallophosphoesterase_PAP"/>
</dbReference>
<evidence type="ECO:0000256" key="2">
    <source>
        <dbReference type="ARBA" id="ARBA00012646"/>
    </source>
</evidence>